<dbReference type="OrthoDB" id="9798201at2"/>
<evidence type="ECO:0000256" key="1">
    <source>
        <dbReference type="ARBA" id="ARBA00011051"/>
    </source>
</evidence>
<sequence length="176" mass="19394">MTTTISDAKTAARVLRQCLADDGFELSHSRALEIVAQQLGFADWNTASASLTAAQTDSGSAVAVLRIHDTALARGFYLDYLGFTTEWEHRFEQGMPVYMRIRRGETVLDLSEHHGDGTPGSVVWVPIGDLRSFHAELSRRAHPNLRPGIERDAPGGPTMEIIDPFGNVLRFCQPSE</sequence>
<dbReference type="SUPFAM" id="SSF54593">
    <property type="entry name" value="Glyoxalase/Bleomycin resistance protein/Dihydroxybiphenyl dioxygenase"/>
    <property type="match status" value="1"/>
</dbReference>
<evidence type="ECO:0000256" key="2">
    <source>
        <dbReference type="ARBA" id="ARBA00021572"/>
    </source>
</evidence>
<evidence type="ECO:0000313" key="6">
    <source>
        <dbReference type="Proteomes" id="UP000000844"/>
    </source>
</evidence>
<keyword evidence="3" id="KW-0046">Antibiotic resistance</keyword>
<dbReference type="InterPro" id="IPR000335">
    <property type="entry name" value="Bleomycin-R"/>
</dbReference>
<dbReference type="GO" id="GO:0046677">
    <property type="term" value="P:response to antibiotic"/>
    <property type="evidence" value="ECO:0007669"/>
    <property type="project" value="UniProtKB-KW"/>
</dbReference>
<dbReference type="EMBL" id="CP001778">
    <property type="protein sequence ID" value="ADD43301.1"/>
    <property type="molecule type" value="Genomic_DNA"/>
</dbReference>
<dbReference type="AlphaFoldDB" id="D3PWS9"/>
<reference evidence="5 6" key="1">
    <citation type="journal article" date="2009" name="Stand. Genomic Sci.">
        <title>Complete genome sequence of Stackebrandtia nassauensis type strain (LLR-40K-21).</title>
        <authorList>
            <person name="Munk C."/>
            <person name="Lapidus A."/>
            <person name="Copeland A."/>
            <person name="Jando M."/>
            <person name="Mayilraj S."/>
            <person name="Glavina Del Rio T."/>
            <person name="Nolan M."/>
            <person name="Chen F."/>
            <person name="Lucas S."/>
            <person name="Tice H."/>
            <person name="Cheng J.F."/>
            <person name="Han C."/>
            <person name="Detter J.C."/>
            <person name="Bruce D."/>
            <person name="Goodwin L."/>
            <person name="Chain P."/>
            <person name="Pitluck S."/>
            <person name="Goker M."/>
            <person name="Ovchinikova G."/>
            <person name="Pati A."/>
            <person name="Ivanova N."/>
            <person name="Mavromatis K."/>
            <person name="Chen A."/>
            <person name="Palaniappan K."/>
            <person name="Land M."/>
            <person name="Hauser L."/>
            <person name="Chang Y.J."/>
            <person name="Jeffries C.D."/>
            <person name="Bristow J."/>
            <person name="Eisen J.A."/>
            <person name="Markowitz V."/>
            <person name="Hugenholtz P."/>
            <person name="Kyrpides N.C."/>
            <person name="Klenk H.P."/>
        </authorList>
    </citation>
    <scope>NUCLEOTIDE SEQUENCE [LARGE SCALE GENOMIC DNA]</scope>
    <source>
        <strain evidence="6">DSM 44728 / CIP 108903 / NRRL B-16338 / NBRC 102104 / LLR-40K-21</strain>
    </source>
</reference>
<dbReference type="KEGG" id="sna:Snas_3643"/>
<dbReference type="Pfam" id="PF19581">
    <property type="entry name" value="Glyoxalase_7"/>
    <property type="match status" value="1"/>
</dbReference>
<dbReference type="HOGENOM" id="CLU_121379_1_0_11"/>
<dbReference type="Gene3D" id="3.10.180.10">
    <property type="entry name" value="2,3-Dihydroxybiphenyl 1,2-Dioxygenase, domain 1"/>
    <property type="match status" value="1"/>
</dbReference>
<comment type="similarity">
    <text evidence="1">Belongs to the bleomycin resistance protein family.</text>
</comment>
<gene>
    <name evidence="5" type="ordered locus">Snas_3643</name>
</gene>
<accession>D3PWS9</accession>
<proteinExistence type="inferred from homology"/>
<keyword evidence="6" id="KW-1185">Reference proteome</keyword>
<evidence type="ECO:0000256" key="3">
    <source>
        <dbReference type="ARBA" id="ARBA00023251"/>
    </source>
</evidence>
<evidence type="ECO:0000259" key="4">
    <source>
        <dbReference type="PROSITE" id="PS51819"/>
    </source>
</evidence>
<dbReference type="Pfam" id="PF20066">
    <property type="entry name" value="Glyoxalase_8"/>
    <property type="match status" value="1"/>
</dbReference>
<evidence type="ECO:0000313" key="5">
    <source>
        <dbReference type="EMBL" id="ADD43301.1"/>
    </source>
</evidence>
<dbReference type="PROSITE" id="PS51819">
    <property type="entry name" value="VOC"/>
    <property type="match status" value="1"/>
</dbReference>
<dbReference type="Proteomes" id="UP000000844">
    <property type="component" value="Chromosome"/>
</dbReference>
<dbReference type="InterPro" id="IPR029068">
    <property type="entry name" value="Glyas_Bleomycin-R_OHBP_Dase"/>
</dbReference>
<dbReference type="InterPro" id="IPR045517">
    <property type="entry name" value="Glyoxalase_8"/>
</dbReference>
<dbReference type="InterPro" id="IPR037523">
    <property type="entry name" value="VOC_core"/>
</dbReference>
<name>D3PWS9_STANL</name>
<dbReference type="eggNOG" id="COG0346">
    <property type="taxonomic scope" value="Bacteria"/>
</dbReference>
<feature type="domain" description="VOC" evidence="4">
    <location>
        <begin position="59"/>
        <end position="174"/>
    </location>
</feature>
<organism evidence="5 6">
    <name type="scientific">Stackebrandtia nassauensis (strain DSM 44728 / CIP 108903 / NRRL B-16338 / NBRC 102104 / LLR-40K-21)</name>
    <dbReference type="NCBI Taxonomy" id="446470"/>
    <lineage>
        <taxon>Bacteria</taxon>
        <taxon>Bacillati</taxon>
        <taxon>Actinomycetota</taxon>
        <taxon>Actinomycetes</taxon>
        <taxon>Glycomycetales</taxon>
        <taxon>Glycomycetaceae</taxon>
        <taxon>Stackebrandtia</taxon>
    </lineage>
</organism>
<dbReference type="RefSeq" id="WP_013018872.1">
    <property type="nucleotide sequence ID" value="NC_013947.1"/>
</dbReference>
<protein>
    <recommendedName>
        <fullName evidence="2">Bleomycin resistance protein</fullName>
    </recommendedName>
</protein>